<keyword evidence="3" id="KW-1185">Reference proteome</keyword>
<evidence type="ECO:0000313" key="3">
    <source>
        <dbReference type="Proteomes" id="UP000186868"/>
    </source>
</evidence>
<dbReference type="RefSeq" id="WP_073599444.1">
    <property type="nucleotide sequence ID" value="NZ_MRCB01000009.1"/>
</dbReference>
<dbReference type="Pfam" id="PF05305">
    <property type="entry name" value="DUF732"/>
    <property type="match status" value="1"/>
</dbReference>
<comment type="caution">
    <text evidence="2">The sequence shown here is derived from an EMBL/GenBank/DDBJ whole genome shotgun (WGS) entry which is preliminary data.</text>
</comment>
<accession>A0A1U7HJ00</accession>
<feature type="domain" description="DUF732" evidence="1">
    <location>
        <begin position="65"/>
        <end position="139"/>
    </location>
</feature>
<dbReference type="InterPro" id="IPR007969">
    <property type="entry name" value="DUF732"/>
</dbReference>
<gene>
    <name evidence="2" type="ORF">NIES593_10010</name>
</gene>
<evidence type="ECO:0000259" key="1">
    <source>
        <dbReference type="Pfam" id="PF05305"/>
    </source>
</evidence>
<reference evidence="2 3" key="1">
    <citation type="submission" date="2016-11" db="EMBL/GenBank/DDBJ databases">
        <title>Draft Genome Sequences of Nine Cyanobacterial Strains from Diverse Habitats.</title>
        <authorList>
            <person name="Zhu T."/>
            <person name="Hou S."/>
            <person name="Lu X."/>
            <person name="Hess W.R."/>
        </authorList>
    </citation>
    <scope>NUCLEOTIDE SEQUENCE [LARGE SCALE GENOMIC DNA]</scope>
    <source>
        <strain evidence="2 3">NIES-593</strain>
    </source>
</reference>
<organism evidence="2 3">
    <name type="scientific">Hydrococcus rivularis NIES-593</name>
    <dbReference type="NCBI Taxonomy" id="1921803"/>
    <lineage>
        <taxon>Bacteria</taxon>
        <taxon>Bacillati</taxon>
        <taxon>Cyanobacteriota</taxon>
        <taxon>Cyanophyceae</taxon>
        <taxon>Pleurocapsales</taxon>
        <taxon>Hydrococcaceae</taxon>
        <taxon>Hydrococcus</taxon>
    </lineage>
</organism>
<dbReference type="EMBL" id="MRCB01000009">
    <property type="protein sequence ID" value="OKH23547.1"/>
    <property type="molecule type" value="Genomic_DNA"/>
</dbReference>
<dbReference type="AlphaFoldDB" id="A0A1U7HJ00"/>
<sequence length="144" mass="16223">MVLRKKTTTIKQVVAGIFSLLYLGVGVNNEMLAVALQSPGEFSLILKSKEDLYINAAYNYLLKEGKLTEANLIKQTPDNQIKLGKAYCSMLSAGKTLNEVVDRYRYHIHEMKIGEYREKELMNLNDALLASAITYLCPEFNPSN</sequence>
<protein>
    <recommendedName>
        <fullName evidence="1">DUF732 domain-containing protein</fullName>
    </recommendedName>
</protein>
<evidence type="ECO:0000313" key="2">
    <source>
        <dbReference type="EMBL" id="OKH23547.1"/>
    </source>
</evidence>
<dbReference type="Proteomes" id="UP000186868">
    <property type="component" value="Unassembled WGS sequence"/>
</dbReference>
<proteinExistence type="predicted"/>
<name>A0A1U7HJ00_9CYAN</name>